<comment type="similarity">
    <text evidence="1">Belongs to the short-chain dehydrogenases/reductases (SDR) family.</text>
</comment>
<proteinExistence type="inferred from homology"/>
<protein>
    <submittedName>
        <fullName evidence="3">Short-chain dehydrogenase</fullName>
    </submittedName>
</protein>
<dbReference type="FunFam" id="3.40.50.720:FF:000084">
    <property type="entry name" value="Short-chain dehydrogenase reductase"/>
    <property type="match status" value="1"/>
</dbReference>
<reference evidence="3 4" key="1">
    <citation type="submission" date="2017-11" db="EMBL/GenBank/DDBJ databases">
        <title>Genome-resolved metagenomics identifies genetic mobility, metabolic interactions, and unexpected diversity in perchlorate-reducing communities.</title>
        <authorList>
            <person name="Barnum T.P."/>
            <person name="Figueroa I.A."/>
            <person name="Carlstrom C.I."/>
            <person name="Lucas L.N."/>
            <person name="Engelbrektson A.L."/>
            <person name="Coates J.D."/>
        </authorList>
    </citation>
    <scope>NUCLEOTIDE SEQUENCE [LARGE SCALE GENOMIC DNA]</scope>
    <source>
        <strain evidence="3">BM706</strain>
    </source>
</reference>
<dbReference type="SUPFAM" id="SSF51735">
    <property type="entry name" value="NAD(P)-binding Rossmann-fold domains"/>
    <property type="match status" value="1"/>
</dbReference>
<evidence type="ECO:0000256" key="1">
    <source>
        <dbReference type="ARBA" id="ARBA00006484"/>
    </source>
</evidence>
<gene>
    <name evidence="3" type="ORF">C0601_12730</name>
</gene>
<dbReference type="EMBL" id="PKTG01000138">
    <property type="protein sequence ID" value="PLX15507.1"/>
    <property type="molecule type" value="Genomic_DNA"/>
</dbReference>
<dbReference type="AlphaFoldDB" id="A0A2N5ZA26"/>
<comment type="caution">
    <text evidence="3">The sequence shown here is derived from an EMBL/GenBank/DDBJ whole genome shotgun (WGS) entry which is preliminary data.</text>
</comment>
<evidence type="ECO:0000313" key="4">
    <source>
        <dbReference type="Proteomes" id="UP000234857"/>
    </source>
</evidence>
<dbReference type="InterPro" id="IPR036291">
    <property type="entry name" value="NAD(P)-bd_dom_sf"/>
</dbReference>
<dbReference type="InterPro" id="IPR002347">
    <property type="entry name" value="SDR_fam"/>
</dbReference>
<name>A0A2N5ZA26_MUIH1</name>
<dbReference type="Proteomes" id="UP000234857">
    <property type="component" value="Unassembled WGS sequence"/>
</dbReference>
<evidence type="ECO:0000313" key="3">
    <source>
        <dbReference type="EMBL" id="PLX15507.1"/>
    </source>
</evidence>
<dbReference type="PRINTS" id="PR00081">
    <property type="entry name" value="GDHRDH"/>
</dbReference>
<dbReference type="PANTHER" id="PTHR42760">
    <property type="entry name" value="SHORT-CHAIN DEHYDROGENASES/REDUCTASES FAMILY MEMBER"/>
    <property type="match status" value="1"/>
</dbReference>
<sequence length="272" mass="30214">MKELFSLKDKIAVITGGLRQLGQQFSIALAEYGAQIAVLDLVNEKEVNKNERFSYFQQKDQIKCFKVDITNRKEVENILSEIKAKFGSPNILVNNAALDSPPDSPASENGPFEDYPEASLDKILNVNIKGTFICCQVFGGEMAEKKGGSIINISSIYGILSPNQDIYEFKRKNGEKWFKPVAYAVSKSGVLNLTRYLATYWSKKGVRVNTLTPAGIFNDQGEEFLSEYLKRMPIGRMANENEMNGAVIFLASEASSYMTGSNLVVDGGWSAW</sequence>
<dbReference type="GO" id="GO:0016616">
    <property type="term" value="F:oxidoreductase activity, acting on the CH-OH group of donors, NAD or NADP as acceptor"/>
    <property type="evidence" value="ECO:0007669"/>
    <property type="project" value="TreeGrafter"/>
</dbReference>
<organism evidence="3 4">
    <name type="scientific">Muiribacterium halophilum</name>
    <dbReference type="NCBI Taxonomy" id="2053465"/>
    <lineage>
        <taxon>Bacteria</taxon>
        <taxon>Candidatus Muiribacteriota</taxon>
        <taxon>Candidatus Muiribacteriia</taxon>
        <taxon>Candidatus Muiribacteriales</taxon>
        <taxon>Candidatus Muiribacteriaceae</taxon>
        <taxon>Candidatus Muiribacterium</taxon>
    </lineage>
</organism>
<accession>A0A2N5ZA26</accession>
<dbReference type="PRINTS" id="PR00080">
    <property type="entry name" value="SDRFAMILY"/>
</dbReference>
<keyword evidence="2" id="KW-0560">Oxidoreductase</keyword>
<dbReference type="Pfam" id="PF13561">
    <property type="entry name" value="adh_short_C2"/>
    <property type="match status" value="1"/>
</dbReference>
<dbReference type="PANTHER" id="PTHR42760:SF133">
    <property type="entry name" value="3-OXOACYL-[ACYL-CARRIER-PROTEIN] REDUCTASE"/>
    <property type="match status" value="1"/>
</dbReference>
<dbReference type="Gene3D" id="3.40.50.720">
    <property type="entry name" value="NAD(P)-binding Rossmann-like Domain"/>
    <property type="match status" value="1"/>
</dbReference>
<evidence type="ECO:0000256" key="2">
    <source>
        <dbReference type="ARBA" id="ARBA00023002"/>
    </source>
</evidence>